<keyword evidence="9 10" id="KW-0998">Cell outer membrane</keyword>
<protein>
    <recommendedName>
        <fullName evidence="10">Porin</fullName>
    </recommendedName>
</protein>
<comment type="function">
    <text evidence="10">Forms passive diffusion pores that allow small molecular weight hydrophilic materials across the outer membrane.</text>
</comment>
<feature type="chain" id="PRO_5044965392" description="Porin" evidence="10">
    <location>
        <begin position="24"/>
        <end position="446"/>
    </location>
</feature>
<evidence type="ECO:0000313" key="12">
    <source>
        <dbReference type="Proteomes" id="UP000707352"/>
    </source>
</evidence>
<name>A0ABX0VF11_9HYPH</name>
<reference evidence="11 12" key="1">
    <citation type="submission" date="2020-03" db="EMBL/GenBank/DDBJ databases">
        <title>The genome sequence of Microvirga sp. c23x22.</title>
        <authorList>
            <person name="Zhang X."/>
        </authorList>
    </citation>
    <scope>NUCLEOTIDE SEQUENCE [LARGE SCALE GENOMIC DNA]</scope>
    <source>
        <strain evidence="12">c23x22</strain>
    </source>
</reference>
<keyword evidence="5 10" id="KW-0732">Signal</keyword>
<keyword evidence="8 10" id="KW-0472">Membrane</keyword>
<dbReference type="InterPro" id="IPR003684">
    <property type="entry name" value="Porin_alphabac"/>
</dbReference>
<evidence type="ECO:0000256" key="9">
    <source>
        <dbReference type="ARBA" id="ARBA00023237"/>
    </source>
</evidence>
<dbReference type="Proteomes" id="UP000707352">
    <property type="component" value="Unassembled WGS sequence"/>
</dbReference>
<keyword evidence="7 10" id="KW-0626">Porin</keyword>
<keyword evidence="6 10" id="KW-0406">Ion transport</keyword>
<comment type="domain">
    <text evidence="10">Consists of 16-stranded beta-barrel sheets, with large surface-exposed loops, that form a transmembrane pore at the center of each barrel. The pore is partially ocluded by a peptide loop that folds into the pore lumen.</text>
</comment>
<keyword evidence="3 10" id="KW-1134">Transmembrane beta strand</keyword>
<evidence type="ECO:0000256" key="2">
    <source>
        <dbReference type="ARBA" id="ARBA00022448"/>
    </source>
</evidence>
<evidence type="ECO:0000256" key="10">
    <source>
        <dbReference type="RuleBase" id="RU364005"/>
    </source>
</evidence>
<keyword evidence="12" id="KW-1185">Reference proteome</keyword>
<evidence type="ECO:0000256" key="3">
    <source>
        <dbReference type="ARBA" id="ARBA00022452"/>
    </source>
</evidence>
<comment type="subcellular location">
    <subcellularLocation>
        <location evidence="10">Cell outer membrane</location>
        <topology evidence="10">Multi-pass membrane protein</topology>
    </subcellularLocation>
</comment>
<proteinExistence type="inferred from homology"/>
<keyword evidence="2 10" id="KW-0813">Transport</keyword>
<dbReference type="RefSeq" id="WP_167673651.1">
    <property type="nucleotide sequence ID" value="NZ_JAATJS010000004.1"/>
</dbReference>
<evidence type="ECO:0000256" key="7">
    <source>
        <dbReference type="ARBA" id="ARBA00023114"/>
    </source>
</evidence>
<evidence type="ECO:0000256" key="4">
    <source>
        <dbReference type="ARBA" id="ARBA00022692"/>
    </source>
</evidence>
<dbReference type="EMBL" id="JAATJS010000004">
    <property type="protein sequence ID" value="NIX77766.1"/>
    <property type="molecule type" value="Genomic_DNA"/>
</dbReference>
<comment type="similarity">
    <text evidence="1 10">Belongs to the alphaproteobacteria porin family.</text>
</comment>
<comment type="caution">
    <text evidence="11">The sequence shown here is derived from an EMBL/GenBank/DDBJ whole genome shotgun (WGS) entry which is preliminary data.</text>
</comment>
<evidence type="ECO:0000256" key="8">
    <source>
        <dbReference type="ARBA" id="ARBA00023136"/>
    </source>
</evidence>
<gene>
    <name evidence="11" type="ORF">HB375_14280</name>
</gene>
<evidence type="ECO:0000313" key="11">
    <source>
        <dbReference type="EMBL" id="NIX77766.1"/>
    </source>
</evidence>
<organism evidence="11 12">
    <name type="scientific">Microvirga terricola</name>
    <dbReference type="NCBI Taxonomy" id="2719797"/>
    <lineage>
        <taxon>Bacteria</taxon>
        <taxon>Pseudomonadati</taxon>
        <taxon>Pseudomonadota</taxon>
        <taxon>Alphaproteobacteria</taxon>
        <taxon>Hyphomicrobiales</taxon>
        <taxon>Methylobacteriaceae</taxon>
        <taxon>Microvirga</taxon>
    </lineage>
</organism>
<accession>A0ABX0VF11</accession>
<evidence type="ECO:0000256" key="6">
    <source>
        <dbReference type="ARBA" id="ARBA00023065"/>
    </source>
</evidence>
<evidence type="ECO:0000256" key="1">
    <source>
        <dbReference type="ARBA" id="ARBA00009521"/>
    </source>
</evidence>
<evidence type="ECO:0000256" key="5">
    <source>
        <dbReference type="ARBA" id="ARBA00022729"/>
    </source>
</evidence>
<keyword evidence="4 10" id="KW-0812">Transmembrane</keyword>
<sequence>MKRFGSLIFGAVASFVAATTAQAADLPAKTAQAVDWVRICTAYGNGFFYLPGTETCLRVGGRARAEIMYAEPLTRLNDTIGFRTRGRIQLDARTATAYGLVRAFLRFEITRVAGLPYNQAGTVNTSIGTGQAFVQFGGLTAGRVTSMFSSPDLPNTHMGTLRFDDAPDVDLLAYTYSFGNGFSATLSLEEGFGRRQNNSFTPIVGQAVLNFGGETVPDIVGNLRYVGTWGTAQLSAVAHQVRSANVLTTVIPGTGVIPDTEWGWAVGFQGSVNLPMIAEGDAAWLSLGYADAALGYIGFGSDLLNVFGAGLISTPAVDAWVDTVAGKLKRGRGFSVAGGFNHYWTPQWRTSIFGSFARVDFSGHSTGIGPFGNVTGIPDFREWRIGTNTFWFPVSGLAIGAELMYVIAQTDGKILALQPRASGEFAPRLIDRDTSLQARFRIQRDF</sequence>
<dbReference type="Pfam" id="PF02530">
    <property type="entry name" value="Porin_2"/>
    <property type="match status" value="1"/>
</dbReference>
<feature type="signal peptide" evidence="10">
    <location>
        <begin position="1"/>
        <end position="23"/>
    </location>
</feature>
<dbReference type="SUPFAM" id="SSF56935">
    <property type="entry name" value="Porins"/>
    <property type="match status" value="1"/>
</dbReference>